<evidence type="ECO:0000259" key="8">
    <source>
        <dbReference type="SMART" id="SM00479"/>
    </source>
</evidence>
<dbReference type="SMART" id="SM00479">
    <property type="entry name" value="EXOIII"/>
    <property type="match status" value="1"/>
</dbReference>
<dbReference type="InterPro" id="IPR034922">
    <property type="entry name" value="REX1-like_exo"/>
</dbReference>
<gene>
    <name evidence="9" type="ORF">BDZ94DRAFT_1297216</name>
</gene>
<evidence type="ECO:0000313" key="10">
    <source>
        <dbReference type="Proteomes" id="UP000807353"/>
    </source>
</evidence>
<evidence type="ECO:0000256" key="2">
    <source>
        <dbReference type="ARBA" id="ARBA00006357"/>
    </source>
</evidence>
<evidence type="ECO:0000313" key="9">
    <source>
        <dbReference type="EMBL" id="KAF9464457.1"/>
    </source>
</evidence>
<reference evidence="9" key="1">
    <citation type="submission" date="2020-11" db="EMBL/GenBank/DDBJ databases">
        <authorList>
            <consortium name="DOE Joint Genome Institute"/>
            <person name="Ahrendt S."/>
            <person name="Riley R."/>
            <person name="Andreopoulos W."/>
            <person name="Labutti K."/>
            <person name="Pangilinan J."/>
            <person name="Ruiz-Duenas F.J."/>
            <person name="Barrasa J.M."/>
            <person name="Sanchez-Garcia M."/>
            <person name="Camarero S."/>
            <person name="Miyauchi S."/>
            <person name="Serrano A."/>
            <person name="Linde D."/>
            <person name="Babiker R."/>
            <person name="Drula E."/>
            <person name="Ayuso-Fernandez I."/>
            <person name="Pacheco R."/>
            <person name="Padilla G."/>
            <person name="Ferreira P."/>
            <person name="Barriuso J."/>
            <person name="Kellner H."/>
            <person name="Castanera R."/>
            <person name="Alfaro M."/>
            <person name="Ramirez L."/>
            <person name="Pisabarro A.G."/>
            <person name="Kuo A."/>
            <person name="Tritt A."/>
            <person name="Lipzen A."/>
            <person name="He G."/>
            <person name="Yan M."/>
            <person name="Ng V."/>
            <person name="Cullen D."/>
            <person name="Martin F."/>
            <person name="Rosso M.-N."/>
            <person name="Henrissat B."/>
            <person name="Hibbett D."/>
            <person name="Martinez A.T."/>
            <person name="Grigoriev I.V."/>
        </authorList>
    </citation>
    <scope>NUCLEOTIDE SEQUENCE</scope>
    <source>
        <strain evidence="9">CBS 247.69</strain>
    </source>
</reference>
<keyword evidence="5" id="KW-0269">Exonuclease</keyword>
<keyword evidence="10" id="KW-1185">Reference proteome</keyword>
<dbReference type="AlphaFoldDB" id="A0A9P5Y978"/>
<dbReference type="GO" id="GO:0003676">
    <property type="term" value="F:nucleic acid binding"/>
    <property type="evidence" value="ECO:0007669"/>
    <property type="project" value="InterPro"/>
</dbReference>
<dbReference type="Proteomes" id="UP000807353">
    <property type="component" value="Unassembled WGS sequence"/>
</dbReference>
<evidence type="ECO:0000256" key="5">
    <source>
        <dbReference type="ARBA" id="ARBA00022839"/>
    </source>
</evidence>
<proteinExistence type="inferred from homology"/>
<evidence type="ECO:0000256" key="6">
    <source>
        <dbReference type="ARBA" id="ARBA00023242"/>
    </source>
</evidence>
<comment type="subcellular location">
    <subcellularLocation>
        <location evidence="1">Nucleus</location>
    </subcellularLocation>
</comment>
<dbReference type="FunFam" id="3.30.420.10:FF:000031">
    <property type="entry name" value="RNA exonuclease 1"/>
    <property type="match status" value="1"/>
</dbReference>
<name>A0A9P5Y978_9AGAR</name>
<feature type="region of interest" description="Disordered" evidence="7">
    <location>
        <begin position="72"/>
        <end position="95"/>
    </location>
</feature>
<dbReference type="InterPro" id="IPR047021">
    <property type="entry name" value="REXO1/3/4-like"/>
</dbReference>
<evidence type="ECO:0000256" key="3">
    <source>
        <dbReference type="ARBA" id="ARBA00022722"/>
    </source>
</evidence>
<keyword evidence="4" id="KW-0378">Hydrolase</keyword>
<dbReference type="Gene3D" id="3.30.420.10">
    <property type="entry name" value="Ribonuclease H-like superfamily/Ribonuclease H"/>
    <property type="match status" value="1"/>
</dbReference>
<dbReference type="GO" id="GO:0010629">
    <property type="term" value="P:negative regulation of gene expression"/>
    <property type="evidence" value="ECO:0007669"/>
    <property type="project" value="UniProtKB-ARBA"/>
</dbReference>
<dbReference type="CDD" id="cd06145">
    <property type="entry name" value="REX1_like"/>
    <property type="match status" value="1"/>
</dbReference>
<evidence type="ECO:0000256" key="4">
    <source>
        <dbReference type="ARBA" id="ARBA00022801"/>
    </source>
</evidence>
<dbReference type="InterPro" id="IPR012337">
    <property type="entry name" value="RNaseH-like_sf"/>
</dbReference>
<dbReference type="GO" id="GO:0004527">
    <property type="term" value="F:exonuclease activity"/>
    <property type="evidence" value="ECO:0007669"/>
    <property type="project" value="UniProtKB-KW"/>
</dbReference>
<dbReference type="GO" id="GO:0005634">
    <property type="term" value="C:nucleus"/>
    <property type="evidence" value="ECO:0007669"/>
    <property type="project" value="UniProtKB-SubCell"/>
</dbReference>
<sequence>MFSTLGLFRTLACPERGECTRPQCIFSHRHDLPPTAFLNIQVQEPRVVTTPPVEHRVVQGSQSSVKLPTASLKRAVPVSPHRNVTPNPTGEPPRKLQKLSMQQKPMAVPSMAHTSTGVPILRVNAAQSQVPIPVRQTMLKTLYDHFVVLYHSILPLNPMLASDHALKQEEEVYRKSSKLTYRNAIIQSAGALKRRPLPDTLSHASVGTEAELIARTESRKSLDSLRLTRTLLEPYVLSLSSLTTWGYFIQVPDGPGGDNPSQEGKVAKCERCTHPFLVKRREEADECVFHWGKPYTTKINGEKQRLYNCCSRSVSDSEGCTHGPHVFYESNAEDLHSRHAFSFLEPPNTGIAALDVAAIDCEMIYTTGGMRVARVSVVDGSGTEVFDEMVRMDPGVQVIDYITRFSGINAENHAKACLPLASIRKSLDSLINTDTILIGHALDNDLKTLRIIHHRCVDTAILLPHRAGPPYRRSLKDLVRENLGILIQTGGGTVGHSSVEDAVATLDLVRWCILNKKKSNAPSISAVTAEGGSSTDAKKITV</sequence>
<feature type="domain" description="Exonuclease" evidence="8">
    <location>
        <begin position="355"/>
        <end position="518"/>
    </location>
</feature>
<keyword evidence="6" id="KW-0539">Nucleus</keyword>
<dbReference type="InterPro" id="IPR036397">
    <property type="entry name" value="RNaseH_sf"/>
</dbReference>
<accession>A0A9P5Y978</accession>
<evidence type="ECO:0000256" key="1">
    <source>
        <dbReference type="ARBA" id="ARBA00004123"/>
    </source>
</evidence>
<organism evidence="9 10">
    <name type="scientific">Collybia nuda</name>
    <dbReference type="NCBI Taxonomy" id="64659"/>
    <lineage>
        <taxon>Eukaryota</taxon>
        <taxon>Fungi</taxon>
        <taxon>Dikarya</taxon>
        <taxon>Basidiomycota</taxon>
        <taxon>Agaricomycotina</taxon>
        <taxon>Agaricomycetes</taxon>
        <taxon>Agaricomycetidae</taxon>
        <taxon>Agaricales</taxon>
        <taxon>Tricholomatineae</taxon>
        <taxon>Clitocybaceae</taxon>
        <taxon>Collybia</taxon>
    </lineage>
</organism>
<dbReference type="InterPro" id="IPR013520">
    <property type="entry name" value="Ribonucl_H"/>
</dbReference>
<dbReference type="SUPFAM" id="SSF53098">
    <property type="entry name" value="Ribonuclease H-like"/>
    <property type="match status" value="1"/>
</dbReference>
<protein>
    <submittedName>
        <fullName evidence="9">Ribonuclease H-like domain-containing protein</fullName>
    </submittedName>
</protein>
<dbReference type="EMBL" id="MU150254">
    <property type="protein sequence ID" value="KAF9464457.1"/>
    <property type="molecule type" value="Genomic_DNA"/>
</dbReference>
<dbReference type="PANTHER" id="PTHR12801">
    <property type="entry name" value="RNA EXONUCLEASE REXO1 / RECO3 FAMILY MEMBER-RELATED"/>
    <property type="match status" value="1"/>
</dbReference>
<dbReference type="OrthoDB" id="8191639at2759"/>
<dbReference type="PANTHER" id="PTHR12801:SF115">
    <property type="entry name" value="FI18136P1-RELATED"/>
    <property type="match status" value="1"/>
</dbReference>
<keyword evidence="3" id="KW-0540">Nuclease</keyword>
<comment type="similarity">
    <text evidence="2">Belongs to the REXO1/REXO3 family.</text>
</comment>
<evidence type="ECO:0000256" key="7">
    <source>
        <dbReference type="SAM" id="MobiDB-lite"/>
    </source>
</evidence>
<comment type="caution">
    <text evidence="9">The sequence shown here is derived from an EMBL/GenBank/DDBJ whole genome shotgun (WGS) entry which is preliminary data.</text>
</comment>